<dbReference type="OrthoDB" id="10380382at2759"/>
<dbReference type="AlphaFoldDB" id="A0A8H4VFK2"/>
<protein>
    <submittedName>
        <fullName evidence="2">Uncharacterized protein</fullName>
    </submittedName>
</protein>
<feature type="compositionally biased region" description="Pro residues" evidence="1">
    <location>
        <begin position="34"/>
        <end position="46"/>
    </location>
</feature>
<name>A0A8H4VFK2_9HYPO</name>
<evidence type="ECO:0000256" key="1">
    <source>
        <dbReference type="SAM" id="MobiDB-lite"/>
    </source>
</evidence>
<gene>
    <name evidence="2" type="ORF">GQ602_002601</name>
</gene>
<sequence length="224" mass="24541">MTLIRLCDCLTHRPGSQPTQVGPSCILEGNIDSPQPPPKPTPPVGPCAPRKGCLVNGNDDKAEPSPKSRRVEFGFENLLPTDSVPELQRLLEPSLGCFISRYAYEMACHRREKSAGTYPKDIVSEVADASLAIIRRFDKSIMSREELASCPGDEQGDFCGNLLGCSCANICPEALQMRIEQASVNMVILQDQAMELRIESANNGFTCGGTAWWAEWVENRPRGS</sequence>
<keyword evidence="3" id="KW-1185">Reference proteome</keyword>
<accession>A0A8H4VFK2</accession>
<evidence type="ECO:0000313" key="2">
    <source>
        <dbReference type="EMBL" id="KAF4592302.1"/>
    </source>
</evidence>
<dbReference type="EMBL" id="JAACLJ010000002">
    <property type="protein sequence ID" value="KAF4592302.1"/>
    <property type="molecule type" value="Genomic_DNA"/>
</dbReference>
<comment type="caution">
    <text evidence="2">The sequence shown here is derived from an EMBL/GenBank/DDBJ whole genome shotgun (WGS) entry which is preliminary data.</text>
</comment>
<organism evidence="2 3">
    <name type="scientific">Ophiocordyceps camponoti-floridani</name>
    <dbReference type="NCBI Taxonomy" id="2030778"/>
    <lineage>
        <taxon>Eukaryota</taxon>
        <taxon>Fungi</taxon>
        <taxon>Dikarya</taxon>
        <taxon>Ascomycota</taxon>
        <taxon>Pezizomycotina</taxon>
        <taxon>Sordariomycetes</taxon>
        <taxon>Hypocreomycetidae</taxon>
        <taxon>Hypocreales</taxon>
        <taxon>Ophiocordycipitaceae</taxon>
        <taxon>Ophiocordyceps</taxon>
    </lineage>
</organism>
<proteinExistence type="predicted"/>
<feature type="region of interest" description="Disordered" evidence="1">
    <location>
        <begin position="15"/>
        <end position="68"/>
    </location>
</feature>
<dbReference type="Proteomes" id="UP000562929">
    <property type="component" value="Unassembled WGS sequence"/>
</dbReference>
<feature type="compositionally biased region" description="Basic and acidic residues" evidence="1">
    <location>
        <begin position="58"/>
        <end position="68"/>
    </location>
</feature>
<evidence type="ECO:0000313" key="3">
    <source>
        <dbReference type="Proteomes" id="UP000562929"/>
    </source>
</evidence>
<reference evidence="2 3" key="1">
    <citation type="journal article" date="2020" name="G3 (Bethesda)">
        <title>Genetic Underpinnings of Host Manipulation by Ophiocordyceps as Revealed by Comparative Transcriptomics.</title>
        <authorList>
            <person name="Will I."/>
            <person name="Das B."/>
            <person name="Trinh T."/>
            <person name="Brachmann A."/>
            <person name="Ohm R.A."/>
            <person name="de Bekker C."/>
        </authorList>
    </citation>
    <scope>NUCLEOTIDE SEQUENCE [LARGE SCALE GENOMIC DNA]</scope>
    <source>
        <strain evidence="2 3">EC05</strain>
    </source>
</reference>